<keyword evidence="5" id="KW-0964">Secreted</keyword>
<dbReference type="InterPro" id="IPR014718">
    <property type="entry name" value="GH-type_carb-bd"/>
</dbReference>
<keyword evidence="8" id="KW-0456">Lyase</keyword>
<dbReference type="GO" id="GO:0000981">
    <property type="term" value="F:DNA-binding transcription factor activity, RNA polymerase II-specific"/>
    <property type="evidence" value="ECO:0007669"/>
    <property type="project" value="InterPro"/>
</dbReference>
<evidence type="ECO:0000256" key="8">
    <source>
        <dbReference type="ARBA" id="ARBA00023239"/>
    </source>
</evidence>
<evidence type="ECO:0000256" key="12">
    <source>
        <dbReference type="ARBA" id="ARBA00023326"/>
    </source>
</evidence>
<dbReference type="GO" id="GO:0045490">
    <property type="term" value="P:pectin catabolic process"/>
    <property type="evidence" value="ECO:0007669"/>
    <property type="project" value="TreeGrafter"/>
</dbReference>
<dbReference type="InterPro" id="IPR029413">
    <property type="entry name" value="RG-lyase_II"/>
</dbReference>
<dbReference type="Pfam" id="PF14683">
    <property type="entry name" value="CBM-like"/>
    <property type="match status" value="1"/>
</dbReference>
<evidence type="ECO:0000256" key="6">
    <source>
        <dbReference type="ARBA" id="ARBA00022729"/>
    </source>
</evidence>
<organism evidence="15 16">
    <name type="scientific">Verticillium longisporum</name>
    <name type="common">Verticillium dahliae var. longisporum</name>
    <dbReference type="NCBI Taxonomy" id="100787"/>
    <lineage>
        <taxon>Eukaryota</taxon>
        <taxon>Fungi</taxon>
        <taxon>Dikarya</taxon>
        <taxon>Ascomycota</taxon>
        <taxon>Pezizomycotina</taxon>
        <taxon>Sordariomycetes</taxon>
        <taxon>Hypocreomycetidae</taxon>
        <taxon>Glomerellales</taxon>
        <taxon>Plectosphaerellaceae</taxon>
        <taxon>Verticillium</taxon>
    </lineage>
</organism>
<name>A0A0G4M7R6_VERLO</name>
<evidence type="ECO:0000256" key="7">
    <source>
        <dbReference type="ARBA" id="ARBA00023157"/>
    </source>
</evidence>
<dbReference type="CDD" id="cd10316">
    <property type="entry name" value="RGL4_M"/>
    <property type="match status" value="1"/>
</dbReference>
<evidence type="ECO:0000259" key="14">
    <source>
        <dbReference type="PROSITE" id="PS50048"/>
    </source>
</evidence>
<dbReference type="InterPro" id="IPR015364">
    <property type="entry name" value="RhgB_N"/>
</dbReference>
<dbReference type="InterPro" id="IPR016590">
    <property type="entry name" value="Rhamnogalacturonase_B"/>
</dbReference>
<dbReference type="PROSITE" id="PS50048">
    <property type="entry name" value="ZN2_CY6_FUNGAL_2"/>
    <property type="match status" value="1"/>
</dbReference>
<dbReference type="STRING" id="100787.A0A0G4M7R6"/>
<comment type="catalytic activity">
    <reaction evidence="1">
        <text>Endotype eliminative cleavage of L-alpha-rhamnopyranosyl-(1-&gt;4)-alpha-D-galactopyranosyluronic acid bonds of rhamnogalacturonan I domains in ramified hairy regions of pectin leaving L-rhamnopyranose at the reducing end and 4-deoxy-4,5-unsaturated D-galactopyranosyluronic acid at the non-reducing end.</text>
        <dbReference type="EC" id="4.2.2.23"/>
    </reaction>
</comment>
<dbReference type="InterPro" id="IPR011013">
    <property type="entry name" value="Gal_mutarotase_sf_dom"/>
</dbReference>
<keyword evidence="11" id="KW-0961">Cell wall biogenesis/degradation</keyword>
<feature type="region of interest" description="Disordered" evidence="13">
    <location>
        <begin position="1"/>
        <end position="42"/>
    </location>
</feature>
<dbReference type="Proteomes" id="UP000044602">
    <property type="component" value="Unassembled WGS sequence"/>
</dbReference>
<dbReference type="SUPFAM" id="SSF57701">
    <property type="entry name" value="Zn2/Cys6 DNA-binding domain"/>
    <property type="match status" value="1"/>
</dbReference>
<gene>
    <name evidence="15" type="ORF">BN1708_000852</name>
</gene>
<dbReference type="FunFam" id="2.70.98.10:FF:000020">
    <property type="entry name" value="Rhamnogalacturonate lyase A"/>
    <property type="match status" value="1"/>
</dbReference>
<evidence type="ECO:0000256" key="4">
    <source>
        <dbReference type="ARBA" id="ARBA00012437"/>
    </source>
</evidence>
<dbReference type="InterPro" id="IPR036864">
    <property type="entry name" value="Zn2-C6_fun-type_DNA-bd_sf"/>
</dbReference>
<dbReference type="InterPro" id="IPR021858">
    <property type="entry name" value="Fun_TF"/>
</dbReference>
<dbReference type="GO" id="GO:0102210">
    <property type="term" value="F:rhamnogalacturonan endolyase activity"/>
    <property type="evidence" value="ECO:0007669"/>
    <property type="project" value="UniProtKB-EC"/>
</dbReference>
<keyword evidence="9" id="KW-0539">Nucleus</keyword>
<dbReference type="GO" id="GO:0005576">
    <property type="term" value="C:extracellular region"/>
    <property type="evidence" value="ECO:0007669"/>
    <property type="project" value="UniProtKB-SubCell"/>
</dbReference>
<dbReference type="Gene3D" id="4.10.240.10">
    <property type="entry name" value="Zn(2)-C6 fungal-type DNA-binding domain"/>
    <property type="match status" value="1"/>
</dbReference>
<evidence type="ECO:0000256" key="1">
    <source>
        <dbReference type="ARBA" id="ARBA00001324"/>
    </source>
</evidence>
<dbReference type="EC" id="4.2.2.23" evidence="4"/>
<comment type="similarity">
    <text evidence="3">Belongs to the polysaccharide lyase 4 family.</text>
</comment>
<dbReference type="GO" id="GO:0071555">
    <property type="term" value="P:cell wall organization"/>
    <property type="evidence" value="ECO:0007669"/>
    <property type="project" value="UniProtKB-KW"/>
</dbReference>
<feature type="region of interest" description="Disordered" evidence="13">
    <location>
        <begin position="85"/>
        <end position="105"/>
    </location>
</feature>
<keyword evidence="16" id="KW-1185">Reference proteome</keyword>
<dbReference type="SUPFAM" id="SSF74650">
    <property type="entry name" value="Galactose mutarotase-like"/>
    <property type="match status" value="1"/>
</dbReference>
<dbReference type="Pfam" id="PF11951">
    <property type="entry name" value="Fungal_trans_2"/>
    <property type="match status" value="1"/>
</dbReference>
<dbReference type="InterPro" id="IPR008979">
    <property type="entry name" value="Galactose-bd-like_sf"/>
</dbReference>
<evidence type="ECO:0000256" key="13">
    <source>
        <dbReference type="SAM" id="MobiDB-lite"/>
    </source>
</evidence>
<dbReference type="InterPro" id="IPR001138">
    <property type="entry name" value="Zn2Cys6_DnaBD"/>
</dbReference>
<evidence type="ECO:0000313" key="16">
    <source>
        <dbReference type="Proteomes" id="UP000044602"/>
    </source>
</evidence>
<dbReference type="CDD" id="cd00067">
    <property type="entry name" value="GAL4"/>
    <property type="match status" value="1"/>
</dbReference>
<dbReference type="Pfam" id="PF09284">
    <property type="entry name" value="RhgB_N"/>
    <property type="match status" value="1"/>
</dbReference>
<comment type="subcellular location">
    <subcellularLocation>
        <location evidence="2">Secreted</location>
    </subcellularLocation>
</comment>
<dbReference type="SUPFAM" id="SSF49452">
    <property type="entry name" value="Starch-binding domain-like"/>
    <property type="match status" value="1"/>
</dbReference>
<evidence type="ECO:0000313" key="15">
    <source>
        <dbReference type="EMBL" id="CRK30318.1"/>
    </source>
</evidence>
<protein>
    <recommendedName>
        <fullName evidence="4">rhamnogalacturonan endolyase</fullName>
        <ecNumber evidence="4">4.2.2.23</ecNumber>
    </recommendedName>
</protein>
<dbReference type="PANTHER" id="PTHR36574">
    <property type="entry name" value="RHAMNOGALACTURONATE LYASE-RELATED"/>
    <property type="match status" value="1"/>
</dbReference>
<dbReference type="SMART" id="SM00066">
    <property type="entry name" value="GAL4"/>
    <property type="match status" value="1"/>
</dbReference>
<keyword evidence="7" id="KW-1015">Disulfide bond</keyword>
<dbReference type="Gene3D" id="2.60.120.260">
    <property type="entry name" value="Galactose-binding domain-like"/>
    <property type="match status" value="1"/>
</dbReference>
<dbReference type="AlphaFoldDB" id="A0A0G4M7R6"/>
<keyword evidence="6" id="KW-0732">Signal</keyword>
<dbReference type="SUPFAM" id="SSF49785">
    <property type="entry name" value="Galactose-binding domain-like"/>
    <property type="match status" value="1"/>
</dbReference>
<dbReference type="InterPro" id="IPR029411">
    <property type="entry name" value="RG-lyase_III"/>
</dbReference>
<dbReference type="EMBL" id="CVQH01021417">
    <property type="protein sequence ID" value="CRK30318.1"/>
    <property type="molecule type" value="Genomic_DNA"/>
</dbReference>
<dbReference type="FunFam" id="2.60.120.260:FF:000102">
    <property type="entry name" value="Rhamnogalacturonate lyase A"/>
    <property type="match status" value="1"/>
</dbReference>
<accession>A0A0G4M7R6</accession>
<dbReference type="CDD" id="cd10317">
    <property type="entry name" value="RGL4_C"/>
    <property type="match status" value="1"/>
</dbReference>
<dbReference type="GO" id="GO:0030246">
    <property type="term" value="F:carbohydrate binding"/>
    <property type="evidence" value="ECO:0007669"/>
    <property type="project" value="InterPro"/>
</dbReference>
<dbReference type="PANTHER" id="PTHR36574:SF1">
    <property type="entry name" value="RHAMNOGALACTURONATE LYASE-RELATED"/>
    <property type="match status" value="1"/>
</dbReference>
<dbReference type="Pfam" id="PF14686">
    <property type="entry name" value="fn3_3"/>
    <property type="match status" value="1"/>
</dbReference>
<evidence type="ECO:0000256" key="10">
    <source>
        <dbReference type="ARBA" id="ARBA00023277"/>
    </source>
</evidence>
<reference evidence="15 16" key="1">
    <citation type="submission" date="2015-05" db="EMBL/GenBank/DDBJ databases">
        <authorList>
            <person name="Wang D.B."/>
            <person name="Wang M."/>
        </authorList>
    </citation>
    <scope>NUCLEOTIDE SEQUENCE [LARGE SCALE GENOMIC DNA]</scope>
    <source>
        <strain evidence="15">VL1</strain>
    </source>
</reference>
<feature type="compositionally biased region" description="Polar residues" evidence="13">
    <location>
        <begin position="9"/>
        <end position="34"/>
    </location>
</feature>
<dbReference type="CDD" id="cd10320">
    <property type="entry name" value="RGL4_N"/>
    <property type="match status" value="1"/>
</dbReference>
<evidence type="ECO:0000256" key="3">
    <source>
        <dbReference type="ARBA" id="ARBA00010418"/>
    </source>
</evidence>
<keyword evidence="10" id="KW-0119">Carbohydrate metabolism</keyword>
<evidence type="ECO:0000256" key="5">
    <source>
        <dbReference type="ARBA" id="ARBA00022525"/>
    </source>
</evidence>
<dbReference type="Gene3D" id="2.60.40.1120">
    <property type="entry name" value="Carboxypeptidase-like, regulatory domain"/>
    <property type="match status" value="1"/>
</dbReference>
<dbReference type="Gene3D" id="2.70.98.10">
    <property type="match status" value="1"/>
</dbReference>
<dbReference type="GO" id="GO:0008270">
    <property type="term" value="F:zinc ion binding"/>
    <property type="evidence" value="ECO:0007669"/>
    <property type="project" value="InterPro"/>
</dbReference>
<sequence length="1190" mass="129155">MLAVAMEEQSLSPQLASSNASMDSPGFTGSTLSASVAKRNGRKGSRKVRTGCITCKIRRVKCDELKPACERCTKTGRKCDGYVTTTPNMTRPQSQSSPPPSGTSIARTMSPFAAWDANDQRAFHYYRNCSVTSLFTQATSTFWARIVPALCFEEPAVRYAVLVISNLHQSAYGGNGRTPNNLKGCDAVCTPFAAGQYGKALRSLQQWRTPSAPGMRGTASVTVPLLTCLLFICIEFMLGDMSAAMVHIIQGRAILAKLAEDPHEAQGPAADLIRREIVPVYTRLSVASFVFGAKPVPIPTELRPQRPTNIVFDRLEDAELSLHEIIDDGLRFAKDAKAWVFTADPTSLSWAAEINAWRVRSADLTRRSDQWQVAFAVLIAAQGRGSTGAARMCRLYYLTLTVYLGTALTRLECSFDEHMTTFASIVDVAGEILQDEEARGAAAPDSDGARFSFESGIVPPLYYTAVKCRHPELRRAAIRLLRRKGALDCKENLWDARLVARIAMRIVELEEARALRILGKGVQEPDSRHAKAYIPAKDEIQNFLKMIPGNRPPSIPHEEAEWIFEAEAAGPVPEGDVVEALGLPDDDDVRSSPFHVPEAARVMNADISPRVSGGSWVTFWVKPQMQGSPLITLLHFFPLFQPTRARQIDFLTIIIMAPSLVQLSLLTAVSFTSSALAAFGYTTSGNNYVVDTGSSNTLVFSVSRSSCDINSIKYRGNELQYASQGTHISSGLGTATVTAAQTSGVITITCSTSTLTHYLVAKEGDSLIYMATHITAQPEIGELRYIARLKNDVLPLEYPYGTASTTGGSNSTVEGSDVFVVNGQTRSKFYSSDRYIDRGVHCVHGTSPEEIHACMIIPQTETSSGGPFHRDIETNNNGPFTALYNYMNSGHVQTEEYRMGLHGPYALSFSRSDIPSTGDVDFTFMSSLGLRDYVAAGGRGRVSGRATGVPSSFSPVVHWYNKDAQYWTTAGSNGTFTSPAMKPGTYTQVLYQTEYKAAETSVTVTAGSTTTRDIASTIQVPSNSLFKIGEFDGQPTGFRNADKFLRMHPSDSRMSSWTNSYTVGSSELSDFPMAIFKSVNNVVVINFNLASAPGAATFRISTTLSFAGARPVVQVNTWTAATPVAPRNLNSRGVTRGAYRGLGEQYDIAIPSGQLKAGANTITISVASGSSGDTFLSPNFIVDALELFTS</sequence>
<keyword evidence="12" id="KW-0624">Polysaccharide degradation</keyword>
<dbReference type="InterPro" id="IPR013784">
    <property type="entry name" value="Carb-bd-like_fold"/>
</dbReference>
<dbReference type="PROSITE" id="PS00463">
    <property type="entry name" value="ZN2_CY6_FUNGAL_1"/>
    <property type="match status" value="1"/>
</dbReference>
<proteinExistence type="inferred from homology"/>
<evidence type="ECO:0000256" key="9">
    <source>
        <dbReference type="ARBA" id="ARBA00023242"/>
    </source>
</evidence>
<feature type="domain" description="Zn(2)-C6 fungal-type" evidence="14">
    <location>
        <begin position="51"/>
        <end position="79"/>
    </location>
</feature>
<evidence type="ECO:0000256" key="11">
    <source>
        <dbReference type="ARBA" id="ARBA00023316"/>
    </source>
</evidence>
<dbReference type="Pfam" id="PF00172">
    <property type="entry name" value="Zn_clus"/>
    <property type="match status" value="1"/>
</dbReference>
<evidence type="ECO:0000256" key="2">
    <source>
        <dbReference type="ARBA" id="ARBA00004613"/>
    </source>
</evidence>